<dbReference type="InterPro" id="IPR051299">
    <property type="entry name" value="AB_hydrolase_lip/est"/>
</dbReference>
<evidence type="ECO:0000256" key="1">
    <source>
        <dbReference type="ARBA" id="ARBA00022801"/>
    </source>
</evidence>
<dbReference type="PANTHER" id="PTHR46640">
    <property type="entry name" value="TRIACYLGLYCEROL LIPASE, PUTATIVE (AFU_ORTHOLOGUE AFUA_6G06510)-RELATED"/>
    <property type="match status" value="1"/>
</dbReference>
<dbReference type="EMBL" id="JBFCZG010000004">
    <property type="protein sequence ID" value="KAL3422811.1"/>
    <property type="molecule type" value="Genomic_DNA"/>
</dbReference>
<dbReference type="CDD" id="cd00519">
    <property type="entry name" value="Lipase_3"/>
    <property type="match status" value="1"/>
</dbReference>
<dbReference type="Gene3D" id="3.40.50.1820">
    <property type="entry name" value="alpha/beta hydrolase"/>
    <property type="match status" value="1"/>
</dbReference>
<proteinExistence type="predicted"/>
<dbReference type="SUPFAM" id="SSF53474">
    <property type="entry name" value="alpha/beta-Hydrolases"/>
    <property type="match status" value="1"/>
</dbReference>
<evidence type="ECO:0000313" key="4">
    <source>
        <dbReference type="EMBL" id="KAL3422811.1"/>
    </source>
</evidence>
<keyword evidence="5" id="KW-1185">Reference proteome</keyword>
<dbReference type="InterPro" id="IPR002921">
    <property type="entry name" value="Fungal_lipase-type"/>
</dbReference>
<feature type="signal peptide" evidence="2">
    <location>
        <begin position="1"/>
        <end position="16"/>
    </location>
</feature>
<reference evidence="4 5" key="1">
    <citation type="submission" date="2024-06" db="EMBL/GenBank/DDBJ databases">
        <title>Complete genome of Phlyctema vagabunda strain 19-DSS-EL-015.</title>
        <authorList>
            <person name="Fiorenzani C."/>
        </authorList>
    </citation>
    <scope>NUCLEOTIDE SEQUENCE [LARGE SCALE GENOMIC DNA]</scope>
    <source>
        <strain evidence="4 5">19-DSS-EL-015</strain>
    </source>
</reference>
<feature type="chain" id="PRO_5047247975" evidence="2">
    <location>
        <begin position="17"/>
        <end position="333"/>
    </location>
</feature>
<organism evidence="4 5">
    <name type="scientific">Phlyctema vagabunda</name>
    <dbReference type="NCBI Taxonomy" id="108571"/>
    <lineage>
        <taxon>Eukaryota</taxon>
        <taxon>Fungi</taxon>
        <taxon>Dikarya</taxon>
        <taxon>Ascomycota</taxon>
        <taxon>Pezizomycotina</taxon>
        <taxon>Leotiomycetes</taxon>
        <taxon>Helotiales</taxon>
        <taxon>Dermateaceae</taxon>
        <taxon>Phlyctema</taxon>
    </lineage>
</organism>
<dbReference type="Proteomes" id="UP001629113">
    <property type="component" value="Unassembled WGS sequence"/>
</dbReference>
<evidence type="ECO:0000256" key="2">
    <source>
        <dbReference type="SAM" id="SignalP"/>
    </source>
</evidence>
<evidence type="ECO:0000259" key="3">
    <source>
        <dbReference type="Pfam" id="PF01764"/>
    </source>
</evidence>
<sequence length="333" mass="34990">MKRFGVLSILVYSAVASPVAVALDKHIESRNVTVSPAEIVRLRLFANFTAASYCPNNQDPASVPGQLITCNGTICASVEETEATSLLQFGGDDLTSTAGLKGFLALSAPQKSIILAFAGSGQTIRTWLTNFNFVQTPYTLENSSTTTTECVGCTVHTGFQTAWHERRTGILSALSATVAAQPEYKVVVTGHSIGGAVATLAALEIAALLGPSSVLELYTYGSPRVGNAAFADFATTVLAGTGSEAATGLDISNYRVTHRNDPVPQIPPTWVGYQHLAPEYWIPNDDPTTNTVDVCEAVEDPACNAGTGLIPLEGASHSLYFGTIDACVGGVEW</sequence>
<keyword evidence="2" id="KW-0732">Signal</keyword>
<protein>
    <submittedName>
        <fullName evidence="4">Lipase</fullName>
    </submittedName>
</protein>
<keyword evidence="1" id="KW-0378">Hydrolase</keyword>
<accession>A0ABR4PIJ2</accession>
<dbReference type="Pfam" id="PF01764">
    <property type="entry name" value="Lipase_3"/>
    <property type="match status" value="1"/>
</dbReference>
<evidence type="ECO:0000313" key="5">
    <source>
        <dbReference type="Proteomes" id="UP001629113"/>
    </source>
</evidence>
<gene>
    <name evidence="4" type="ORF">PVAG01_04558</name>
</gene>
<comment type="caution">
    <text evidence="4">The sequence shown here is derived from an EMBL/GenBank/DDBJ whole genome shotgun (WGS) entry which is preliminary data.</text>
</comment>
<name>A0ABR4PIJ2_9HELO</name>
<dbReference type="PANTHER" id="PTHR46640:SF3">
    <property type="entry name" value="LIPASE LIH1-RELATED"/>
    <property type="match status" value="1"/>
</dbReference>
<feature type="domain" description="Fungal lipase-type" evidence="3">
    <location>
        <begin position="115"/>
        <end position="268"/>
    </location>
</feature>
<dbReference type="InterPro" id="IPR029058">
    <property type="entry name" value="AB_hydrolase_fold"/>
</dbReference>